<organism evidence="7 8">
    <name type="scientific">Byssochlamys spectabilis</name>
    <name type="common">Paecilomyces variotii</name>
    <dbReference type="NCBI Taxonomy" id="264951"/>
    <lineage>
        <taxon>Eukaryota</taxon>
        <taxon>Fungi</taxon>
        <taxon>Dikarya</taxon>
        <taxon>Ascomycota</taxon>
        <taxon>Pezizomycotina</taxon>
        <taxon>Eurotiomycetes</taxon>
        <taxon>Eurotiomycetidae</taxon>
        <taxon>Eurotiales</taxon>
        <taxon>Thermoascaceae</taxon>
        <taxon>Paecilomyces</taxon>
    </lineage>
</organism>
<keyword evidence="2 4" id="KW-0560">Oxidoreductase</keyword>
<proteinExistence type="inferred from homology"/>
<dbReference type="PANTHER" id="PTHR42789:SF1">
    <property type="entry name" value="D-ISOMER SPECIFIC 2-HYDROXYACID DEHYDROGENASE FAMILY PROTEIN (AFU_ORTHOLOGUE AFUA_6G10090)"/>
    <property type="match status" value="1"/>
</dbReference>
<evidence type="ECO:0000259" key="5">
    <source>
        <dbReference type="Pfam" id="PF00389"/>
    </source>
</evidence>
<evidence type="ECO:0000313" key="7">
    <source>
        <dbReference type="EMBL" id="RWQ99059.1"/>
    </source>
</evidence>
<keyword evidence="3" id="KW-0520">NAD</keyword>
<comment type="caution">
    <text evidence="7">The sequence shown here is derived from an EMBL/GenBank/DDBJ whole genome shotgun (WGS) entry which is preliminary data.</text>
</comment>
<evidence type="ECO:0000313" key="8">
    <source>
        <dbReference type="Proteomes" id="UP000283841"/>
    </source>
</evidence>
<dbReference type="InterPro" id="IPR006139">
    <property type="entry name" value="D-isomer_2_OHA_DH_cat_dom"/>
</dbReference>
<keyword evidence="8" id="KW-1185">Reference proteome</keyword>
<dbReference type="SUPFAM" id="SSF51735">
    <property type="entry name" value="NAD(P)-binding Rossmann-fold domains"/>
    <property type="match status" value="1"/>
</dbReference>
<dbReference type="SUPFAM" id="SSF52283">
    <property type="entry name" value="Formate/glycerate dehydrogenase catalytic domain-like"/>
    <property type="match status" value="1"/>
</dbReference>
<gene>
    <name evidence="7" type="ORF">C8Q69DRAFT_9716</name>
</gene>
<reference evidence="7 8" key="1">
    <citation type="journal article" date="2018" name="Front. Microbiol.">
        <title>Genomic and genetic insights into a cosmopolitan fungus, Paecilomyces variotii (Eurotiales).</title>
        <authorList>
            <person name="Urquhart A.S."/>
            <person name="Mondo S.J."/>
            <person name="Makela M.R."/>
            <person name="Hane J.K."/>
            <person name="Wiebenga A."/>
            <person name="He G."/>
            <person name="Mihaltcheva S."/>
            <person name="Pangilinan J."/>
            <person name="Lipzen A."/>
            <person name="Barry K."/>
            <person name="de Vries R.P."/>
            <person name="Grigoriev I.V."/>
            <person name="Idnurm A."/>
        </authorList>
    </citation>
    <scope>NUCLEOTIDE SEQUENCE [LARGE SCALE GENOMIC DNA]</scope>
    <source>
        <strain evidence="7 8">CBS 101075</strain>
    </source>
</reference>
<sequence length="348" mass="37483">MSKPVKVAILDDYQNLAPAKFESLVSSGRVELTSFTETLDTRDPKDRTALIERLQPFEVISTMRERTVFTEDVLKALPNLKLLLTTGLRNASIDSVAAAKHGIIVAGTESRSKAGPDATTQHTWALILGLARHIARDDLAVKSGAWQGPTLALGLPGLTLGLLGLGKLGAATARIAVLAFNLKVIAWSSSLTQEKADETAKSLGLPVGSIRVASSKLDLFRTADIVSVHYVLSERSRGIVGKEELAALKPSALLINTSRGPLIDEAALLETLKAGRIRGAALDVFNKEPLPVDSEWRTTRWGEDGRSEVLLSPHMGYGEADNISSWYAQTAANLEHWLDGKAVPNRLN</sequence>
<dbReference type="VEuPathDB" id="FungiDB:C8Q69DRAFT_9716"/>
<evidence type="ECO:0000256" key="2">
    <source>
        <dbReference type="ARBA" id="ARBA00023002"/>
    </source>
</evidence>
<dbReference type="AlphaFoldDB" id="A0A443I4Q3"/>
<dbReference type="GeneID" id="39603511"/>
<dbReference type="GO" id="GO:0016616">
    <property type="term" value="F:oxidoreductase activity, acting on the CH-OH group of donors, NAD or NADP as acceptor"/>
    <property type="evidence" value="ECO:0007669"/>
    <property type="project" value="InterPro"/>
</dbReference>
<evidence type="ECO:0000256" key="3">
    <source>
        <dbReference type="ARBA" id="ARBA00023027"/>
    </source>
</evidence>
<dbReference type="Proteomes" id="UP000283841">
    <property type="component" value="Unassembled WGS sequence"/>
</dbReference>
<dbReference type="InterPro" id="IPR029753">
    <property type="entry name" value="D-isomer_DH_CS"/>
</dbReference>
<dbReference type="CDD" id="cd12169">
    <property type="entry name" value="PGDH_like_1"/>
    <property type="match status" value="1"/>
</dbReference>
<dbReference type="STRING" id="264951.A0A443I4Q3"/>
<dbReference type="PANTHER" id="PTHR42789">
    <property type="entry name" value="D-ISOMER SPECIFIC 2-HYDROXYACID DEHYDROGENASE FAMILY PROTEIN (AFU_ORTHOLOGUE AFUA_6G10090)"/>
    <property type="match status" value="1"/>
</dbReference>
<accession>A0A443I4Q3</accession>
<dbReference type="EMBL" id="RCNU01000001">
    <property type="protein sequence ID" value="RWQ99059.1"/>
    <property type="molecule type" value="Genomic_DNA"/>
</dbReference>
<dbReference type="Pfam" id="PF00389">
    <property type="entry name" value="2-Hacid_dh"/>
    <property type="match status" value="1"/>
</dbReference>
<name>A0A443I4Q3_BYSSP</name>
<dbReference type="InterPro" id="IPR050857">
    <property type="entry name" value="D-2-hydroxyacid_DH"/>
</dbReference>
<feature type="domain" description="D-isomer specific 2-hydroxyacid dehydrogenase catalytic" evidence="5">
    <location>
        <begin position="30"/>
        <end position="348"/>
    </location>
</feature>
<dbReference type="GO" id="GO:0051287">
    <property type="term" value="F:NAD binding"/>
    <property type="evidence" value="ECO:0007669"/>
    <property type="project" value="InterPro"/>
</dbReference>
<dbReference type="Gene3D" id="3.40.50.720">
    <property type="entry name" value="NAD(P)-binding Rossmann-like Domain"/>
    <property type="match status" value="2"/>
</dbReference>
<evidence type="ECO:0000259" key="6">
    <source>
        <dbReference type="Pfam" id="PF02826"/>
    </source>
</evidence>
<evidence type="ECO:0000256" key="1">
    <source>
        <dbReference type="ARBA" id="ARBA00005854"/>
    </source>
</evidence>
<dbReference type="PROSITE" id="PS00671">
    <property type="entry name" value="D_2_HYDROXYACID_DH_3"/>
    <property type="match status" value="1"/>
</dbReference>
<evidence type="ECO:0000256" key="4">
    <source>
        <dbReference type="RuleBase" id="RU003719"/>
    </source>
</evidence>
<dbReference type="RefSeq" id="XP_028488704.1">
    <property type="nucleotide sequence ID" value="XM_028634234.1"/>
</dbReference>
<protein>
    <submittedName>
        <fullName evidence="7">D-isomer-specific 2-hydroxyacid dehydrogenase family protein</fullName>
    </submittedName>
</protein>
<feature type="domain" description="D-isomer specific 2-hydroxyacid dehydrogenase NAD-binding" evidence="6">
    <location>
        <begin position="125"/>
        <end position="316"/>
    </location>
</feature>
<dbReference type="Pfam" id="PF02826">
    <property type="entry name" value="2-Hacid_dh_C"/>
    <property type="match status" value="1"/>
</dbReference>
<dbReference type="InterPro" id="IPR036291">
    <property type="entry name" value="NAD(P)-bd_dom_sf"/>
</dbReference>
<dbReference type="InterPro" id="IPR006140">
    <property type="entry name" value="D-isomer_DH_NAD-bd"/>
</dbReference>
<comment type="similarity">
    <text evidence="1 4">Belongs to the D-isomer specific 2-hydroxyacid dehydrogenase family.</text>
</comment>